<dbReference type="Proteomes" id="UP000606115">
    <property type="component" value="Unassembled WGS sequence"/>
</dbReference>
<dbReference type="EMBL" id="BMKX01000012">
    <property type="protein sequence ID" value="GGJ72886.1"/>
    <property type="molecule type" value="Genomic_DNA"/>
</dbReference>
<evidence type="ECO:0000313" key="2">
    <source>
        <dbReference type="Proteomes" id="UP000606115"/>
    </source>
</evidence>
<evidence type="ECO:0000313" key="1">
    <source>
        <dbReference type="EMBL" id="GGJ72886.1"/>
    </source>
</evidence>
<protein>
    <submittedName>
        <fullName evidence="1">Uncharacterized protein</fullName>
    </submittedName>
</protein>
<name>A0ABQ2DTZ3_9MICC</name>
<organism evidence="1 2">
    <name type="scientific">Glutamicibacter ardleyensis</name>
    <dbReference type="NCBI Taxonomy" id="225894"/>
    <lineage>
        <taxon>Bacteria</taxon>
        <taxon>Bacillati</taxon>
        <taxon>Actinomycetota</taxon>
        <taxon>Actinomycetes</taxon>
        <taxon>Micrococcales</taxon>
        <taxon>Micrococcaceae</taxon>
        <taxon>Glutamicibacter</taxon>
    </lineage>
</organism>
<sequence>MTDKNSIPNATAIDAWPNQTYRGFFVIEVDCPHCPKTHTHGVDSISEPAGIASLIVV</sequence>
<comment type="caution">
    <text evidence="1">The sequence shown here is derived from an EMBL/GenBank/DDBJ whole genome shotgun (WGS) entry which is preliminary data.</text>
</comment>
<proteinExistence type="predicted"/>
<accession>A0ABQ2DTZ3</accession>
<gene>
    <name evidence="1" type="ORF">GCM10007173_34890</name>
</gene>
<keyword evidence="2" id="KW-1185">Reference proteome</keyword>
<reference evidence="2" key="1">
    <citation type="journal article" date="2019" name="Int. J. Syst. Evol. Microbiol.">
        <title>The Global Catalogue of Microorganisms (GCM) 10K type strain sequencing project: providing services to taxonomists for standard genome sequencing and annotation.</title>
        <authorList>
            <consortium name="The Broad Institute Genomics Platform"/>
            <consortium name="The Broad Institute Genome Sequencing Center for Infectious Disease"/>
            <person name="Wu L."/>
            <person name="Ma J."/>
        </authorList>
    </citation>
    <scope>NUCLEOTIDE SEQUENCE [LARGE SCALE GENOMIC DNA]</scope>
    <source>
        <strain evidence="2">CGMCC 1.3685</strain>
    </source>
</reference>